<dbReference type="EMBL" id="AMZH03008051">
    <property type="protein sequence ID" value="RRT59821.1"/>
    <property type="molecule type" value="Genomic_DNA"/>
</dbReference>
<sequence length="69" mass="7477">MNPLSKRYDSHESGVAVFLLAVATASAAAVTGAAGRGSRRRRRSRRIAAAVFLLRGSHVFGVRFLFLVF</sequence>
<feature type="transmembrane region" description="Helical" evidence="1">
    <location>
        <begin position="15"/>
        <end position="35"/>
    </location>
</feature>
<proteinExistence type="predicted"/>
<reference evidence="2 3" key="1">
    <citation type="journal article" date="2014" name="Agronomy (Basel)">
        <title>A Draft Genome Sequence for Ensete ventricosum, the Drought-Tolerant Tree Against Hunger.</title>
        <authorList>
            <person name="Harrison J."/>
            <person name="Moore K.A."/>
            <person name="Paszkiewicz K."/>
            <person name="Jones T."/>
            <person name="Grant M."/>
            <person name="Ambacheew D."/>
            <person name="Muzemil S."/>
            <person name="Studholme D.J."/>
        </authorList>
    </citation>
    <scope>NUCLEOTIDE SEQUENCE [LARGE SCALE GENOMIC DNA]</scope>
</reference>
<keyword evidence="1" id="KW-0472">Membrane</keyword>
<dbReference type="AlphaFoldDB" id="A0A426Z781"/>
<keyword evidence="1" id="KW-0812">Transmembrane</keyword>
<gene>
    <name evidence="2" type="ORF">B296_00002246</name>
</gene>
<dbReference type="Proteomes" id="UP000287651">
    <property type="component" value="Unassembled WGS sequence"/>
</dbReference>
<organism evidence="2 3">
    <name type="scientific">Ensete ventricosum</name>
    <name type="common">Abyssinian banana</name>
    <name type="synonym">Musa ensete</name>
    <dbReference type="NCBI Taxonomy" id="4639"/>
    <lineage>
        <taxon>Eukaryota</taxon>
        <taxon>Viridiplantae</taxon>
        <taxon>Streptophyta</taxon>
        <taxon>Embryophyta</taxon>
        <taxon>Tracheophyta</taxon>
        <taxon>Spermatophyta</taxon>
        <taxon>Magnoliopsida</taxon>
        <taxon>Liliopsida</taxon>
        <taxon>Zingiberales</taxon>
        <taxon>Musaceae</taxon>
        <taxon>Ensete</taxon>
    </lineage>
</organism>
<protein>
    <submittedName>
        <fullName evidence="2">Uncharacterized protein</fullName>
    </submittedName>
</protein>
<evidence type="ECO:0000313" key="3">
    <source>
        <dbReference type="Proteomes" id="UP000287651"/>
    </source>
</evidence>
<accession>A0A426Z781</accession>
<evidence type="ECO:0000313" key="2">
    <source>
        <dbReference type="EMBL" id="RRT59821.1"/>
    </source>
</evidence>
<evidence type="ECO:0000256" key="1">
    <source>
        <dbReference type="SAM" id="Phobius"/>
    </source>
</evidence>
<name>A0A426Z781_ENSVE</name>
<comment type="caution">
    <text evidence="2">The sequence shown here is derived from an EMBL/GenBank/DDBJ whole genome shotgun (WGS) entry which is preliminary data.</text>
</comment>
<keyword evidence="1" id="KW-1133">Transmembrane helix</keyword>